<proteinExistence type="inferred from homology"/>
<dbReference type="GO" id="GO:0008270">
    <property type="term" value="F:zinc ion binding"/>
    <property type="evidence" value="ECO:0007669"/>
    <property type="project" value="UniProtKB-KW"/>
</dbReference>
<evidence type="ECO:0000256" key="4">
    <source>
        <dbReference type="ARBA" id="ARBA00012483"/>
    </source>
</evidence>
<keyword evidence="8 15" id="KW-0227">DNA damage</keyword>
<keyword evidence="6 15" id="KW-0808">Transferase</keyword>
<gene>
    <name evidence="18" type="ORF">H4219_000840</name>
</gene>
<dbReference type="EMBL" id="JANBPU010000006">
    <property type="protein sequence ID" value="KAJ1921241.1"/>
    <property type="molecule type" value="Genomic_DNA"/>
</dbReference>
<keyword evidence="7 15" id="KW-0479">Metal-binding</keyword>
<evidence type="ECO:0000256" key="16">
    <source>
        <dbReference type="SAM" id="MobiDB-lite"/>
    </source>
</evidence>
<evidence type="ECO:0000256" key="15">
    <source>
        <dbReference type="RuleBase" id="RU368018"/>
    </source>
</evidence>
<dbReference type="InterPro" id="IPR014857">
    <property type="entry name" value="Nse1_RING_C4HC3-type"/>
</dbReference>
<evidence type="ECO:0000256" key="6">
    <source>
        <dbReference type="ARBA" id="ARBA00022679"/>
    </source>
</evidence>
<accession>A0A9W8DWK5</accession>
<evidence type="ECO:0000256" key="2">
    <source>
        <dbReference type="ARBA" id="ARBA00004123"/>
    </source>
</evidence>
<keyword evidence="13 15" id="KW-0234">DNA repair</keyword>
<dbReference type="Pfam" id="PF07574">
    <property type="entry name" value="SMC_Nse1"/>
    <property type="match status" value="1"/>
</dbReference>
<dbReference type="FunFam" id="1.10.10.10:FF:000270">
    <property type="entry name" value="Non-structural maintenance of chromosomes element 1 homolog"/>
    <property type="match status" value="1"/>
</dbReference>
<dbReference type="Proteomes" id="UP001150538">
    <property type="component" value="Unassembled WGS sequence"/>
</dbReference>
<dbReference type="PANTHER" id="PTHR20973:SF0">
    <property type="entry name" value="NON-STRUCTURAL MAINTENANCE OF CHROMOSOMES ELEMENT 1 HOMOLOG"/>
    <property type="match status" value="1"/>
</dbReference>
<dbReference type="PANTHER" id="PTHR20973">
    <property type="entry name" value="NON-SMC ELEMENT 1-RELATED"/>
    <property type="match status" value="1"/>
</dbReference>
<keyword evidence="12 15" id="KW-0233">DNA recombination</keyword>
<dbReference type="GO" id="GO:0005634">
    <property type="term" value="C:nucleus"/>
    <property type="evidence" value="ECO:0007669"/>
    <property type="project" value="UniProtKB-SubCell"/>
</dbReference>
<evidence type="ECO:0000256" key="11">
    <source>
        <dbReference type="ARBA" id="ARBA00022833"/>
    </source>
</evidence>
<evidence type="ECO:0000256" key="3">
    <source>
        <dbReference type="ARBA" id="ARBA00010258"/>
    </source>
</evidence>
<evidence type="ECO:0000256" key="14">
    <source>
        <dbReference type="ARBA" id="ARBA00023242"/>
    </source>
</evidence>
<feature type="domain" description="Non-structural maintenance of chromosomes element 1 RING C4HC3-type" evidence="17">
    <location>
        <begin position="147"/>
        <end position="189"/>
    </location>
</feature>
<comment type="caution">
    <text evidence="18">The sequence shown here is derived from an EMBL/GenBank/DDBJ whole genome shotgun (WGS) entry which is preliminary data.</text>
</comment>
<dbReference type="GO" id="GO:0061630">
    <property type="term" value="F:ubiquitin protein ligase activity"/>
    <property type="evidence" value="ECO:0007669"/>
    <property type="project" value="UniProtKB-EC"/>
</dbReference>
<dbReference type="InterPro" id="IPR011513">
    <property type="entry name" value="Nse1"/>
</dbReference>
<sequence>MDGDKSFEDVVQTMNSLLKPLLLAFRCRKDEFSGETIWAVVNTKSDELFKSATPYTPSEIVFLKRIIDHIMSSSNDTYCINQHEATRLSKDILTTFTYKAAESALETFANDDWLVSFSSGKYTLGTRALLDLDTYLRDQFPNDTRECYMCKDICIMGEMCNNCDISMHKLCINRLFKNGTVRRAACPSCNEPWESINSFGPTDVIPDRKPRSARSSPSADNKNLGNVEYEDDDSNEIQPPRKIRHY</sequence>
<dbReference type="GO" id="GO:0000724">
    <property type="term" value="P:double-strand break repair via homologous recombination"/>
    <property type="evidence" value="ECO:0007669"/>
    <property type="project" value="TreeGrafter"/>
</dbReference>
<dbReference type="GO" id="GO:0030915">
    <property type="term" value="C:Smc5-Smc6 complex"/>
    <property type="evidence" value="ECO:0007669"/>
    <property type="project" value="UniProtKB-UniRule"/>
</dbReference>
<evidence type="ECO:0000256" key="12">
    <source>
        <dbReference type="ARBA" id="ARBA00023172"/>
    </source>
</evidence>
<comment type="function">
    <text evidence="15">Acts in a DNA repair pathway for removal of UV-induced DNA damage that is distinct from classical nucleotide excision repair and in repair of ionizing radiation damage. Functions in homologous recombination repair of DNA double strand breaks and in recovery of stalled replication forks.</text>
</comment>
<evidence type="ECO:0000313" key="18">
    <source>
        <dbReference type="EMBL" id="KAJ1921241.1"/>
    </source>
</evidence>
<evidence type="ECO:0000256" key="8">
    <source>
        <dbReference type="ARBA" id="ARBA00022763"/>
    </source>
</evidence>
<dbReference type="Gene3D" id="3.30.40.10">
    <property type="entry name" value="Zinc/RING finger domain, C3HC4 (zinc finger)"/>
    <property type="match status" value="1"/>
</dbReference>
<dbReference type="EC" id="2.3.2.27" evidence="4 15"/>
<keyword evidence="11 15" id="KW-0862">Zinc</keyword>
<evidence type="ECO:0000256" key="7">
    <source>
        <dbReference type="ARBA" id="ARBA00022723"/>
    </source>
</evidence>
<evidence type="ECO:0000256" key="10">
    <source>
        <dbReference type="ARBA" id="ARBA00022786"/>
    </source>
</evidence>
<dbReference type="Gene3D" id="1.10.10.10">
    <property type="entry name" value="Winged helix-like DNA-binding domain superfamily/Winged helix DNA-binding domain"/>
    <property type="match status" value="1"/>
</dbReference>
<evidence type="ECO:0000256" key="5">
    <source>
        <dbReference type="ARBA" id="ARBA00019422"/>
    </source>
</evidence>
<keyword evidence="14 15" id="KW-0539">Nucleus</keyword>
<dbReference type="Pfam" id="PF08746">
    <property type="entry name" value="zf-RING-like"/>
    <property type="match status" value="1"/>
</dbReference>
<keyword evidence="10 15" id="KW-0833">Ubl conjugation pathway</keyword>
<keyword evidence="9 15" id="KW-0863">Zinc-finger</keyword>
<evidence type="ECO:0000256" key="9">
    <source>
        <dbReference type="ARBA" id="ARBA00022771"/>
    </source>
</evidence>
<dbReference type="OrthoDB" id="185455at2759"/>
<dbReference type="InterPro" id="IPR036388">
    <property type="entry name" value="WH-like_DNA-bd_sf"/>
</dbReference>
<evidence type="ECO:0000259" key="17">
    <source>
        <dbReference type="Pfam" id="PF08746"/>
    </source>
</evidence>
<comment type="catalytic activity">
    <reaction evidence="1 15">
        <text>S-ubiquitinyl-[E2 ubiquitin-conjugating enzyme]-L-cysteine + [acceptor protein]-L-lysine = [E2 ubiquitin-conjugating enzyme]-L-cysteine + N(6)-ubiquitinyl-[acceptor protein]-L-lysine.</text>
        <dbReference type="EC" id="2.3.2.27"/>
    </reaction>
</comment>
<protein>
    <recommendedName>
        <fullName evidence="5 15">Non-structural maintenance of chromosomes element 1 homolog</fullName>
        <ecNumber evidence="4 15">2.3.2.27</ecNumber>
    </recommendedName>
</protein>
<dbReference type="CDD" id="cd16493">
    <property type="entry name" value="RING-CH-C4HC3_NSE1"/>
    <property type="match status" value="1"/>
</dbReference>
<organism evidence="18 19">
    <name type="scientific">Mycoemilia scoparia</name>
    <dbReference type="NCBI Taxonomy" id="417184"/>
    <lineage>
        <taxon>Eukaryota</taxon>
        <taxon>Fungi</taxon>
        <taxon>Fungi incertae sedis</taxon>
        <taxon>Zoopagomycota</taxon>
        <taxon>Kickxellomycotina</taxon>
        <taxon>Kickxellomycetes</taxon>
        <taxon>Kickxellales</taxon>
        <taxon>Kickxellaceae</taxon>
        <taxon>Mycoemilia</taxon>
    </lineage>
</organism>
<evidence type="ECO:0000256" key="1">
    <source>
        <dbReference type="ARBA" id="ARBA00000900"/>
    </source>
</evidence>
<dbReference type="InterPro" id="IPR013083">
    <property type="entry name" value="Znf_RING/FYVE/PHD"/>
</dbReference>
<evidence type="ECO:0000313" key="19">
    <source>
        <dbReference type="Proteomes" id="UP001150538"/>
    </source>
</evidence>
<feature type="region of interest" description="Disordered" evidence="16">
    <location>
        <begin position="200"/>
        <end position="246"/>
    </location>
</feature>
<name>A0A9W8DWK5_9FUNG</name>
<reference evidence="18" key="1">
    <citation type="submission" date="2022-07" db="EMBL/GenBank/DDBJ databases">
        <title>Phylogenomic reconstructions and comparative analyses of Kickxellomycotina fungi.</title>
        <authorList>
            <person name="Reynolds N.K."/>
            <person name="Stajich J.E."/>
            <person name="Barry K."/>
            <person name="Grigoriev I.V."/>
            <person name="Crous P."/>
            <person name="Smith M.E."/>
        </authorList>
    </citation>
    <scope>NUCLEOTIDE SEQUENCE</scope>
    <source>
        <strain evidence="18">NBRC 100468</strain>
    </source>
</reference>
<comment type="similarity">
    <text evidence="3 15">Belongs to the NSE1 family.</text>
</comment>
<dbReference type="AlphaFoldDB" id="A0A9W8DWK5"/>
<evidence type="ECO:0000256" key="13">
    <source>
        <dbReference type="ARBA" id="ARBA00023204"/>
    </source>
</evidence>
<comment type="subunit">
    <text evidence="15">Component of the Smc5-Smc6 complex.</text>
</comment>
<keyword evidence="19" id="KW-1185">Reference proteome</keyword>
<comment type="subcellular location">
    <subcellularLocation>
        <location evidence="2 15">Nucleus</location>
    </subcellularLocation>
</comment>